<dbReference type="OrthoDB" id="9950749at2"/>
<dbReference type="AlphaFoldDB" id="A0A1G7JJJ5"/>
<protein>
    <submittedName>
        <fullName evidence="1">Uncharacterized protein</fullName>
    </submittedName>
</protein>
<accession>A0A1G7JJJ5</accession>
<keyword evidence="2" id="KW-1185">Reference proteome</keyword>
<sequence>MKRRNSIFLIIVFVIYASCSEKNPEYLILGKKSLDKENYSLARNQFLTIKSDNLDYDKAQEYIKKIDSIEKVILKKSILKDSIAKIESNKLRKKYAGTYKIEVSGTSSKEQVEVYILNTDGKAEWLWINYGKSKTGITDDRKSGDWIADTNSITISIKGNSGMISETYQEKNGSLINKQLSKRRLERTKEIFK</sequence>
<proteinExistence type="predicted"/>
<dbReference type="STRING" id="641691.SAMN05421636_1311"/>
<evidence type="ECO:0000313" key="1">
    <source>
        <dbReference type="EMBL" id="SDF25101.1"/>
    </source>
</evidence>
<dbReference type="Proteomes" id="UP000199109">
    <property type="component" value="Unassembled WGS sequence"/>
</dbReference>
<dbReference type="EMBL" id="FNAO01000031">
    <property type="protein sequence ID" value="SDF25101.1"/>
    <property type="molecule type" value="Genomic_DNA"/>
</dbReference>
<reference evidence="1 2" key="1">
    <citation type="submission" date="2016-10" db="EMBL/GenBank/DDBJ databases">
        <authorList>
            <person name="de Groot N.N."/>
        </authorList>
    </citation>
    <scope>NUCLEOTIDE SEQUENCE [LARGE SCALE GENOMIC DNA]</scope>
    <source>
        <strain evidence="1 2">DSM 23421</strain>
    </source>
</reference>
<name>A0A1G7JJJ5_9FLAO</name>
<dbReference type="RefSeq" id="WP_091874462.1">
    <property type="nucleotide sequence ID" value="NZ_FNAO01000031.1"/>
</dbReference>
<organism evidence="1 2">
    <name type="scientific">Pricia antarctica</name>
    <dbReference type="NCBI Taxonomy" id="641691"/>
    <lineage>
        <taxon>Bacteria</taxon>
        <taxon>Pseudomonadati</taxon>
        <taxon>Bacteroidota</taxon>
        <taxon>Flavobacteriia</taxon>
        <taxon>Flavobacteriales</taxon>
        <taxon>Flavobacteriaceae</taxon>
        <taxon>Pricia</taxon>
    </lineage>
</organism>
<evidence type="ECO:0000313" key="2">
    <source>
        <dbReference type="Proteomes" id="UP000199109"/>
    </source>
</evidence>
<gene>
    <name evidence="1" type="ORF">SAMN05421636_1311</name>
</gene>